<dbReference type="Proteomes" id="UP000029981">
    <property type="component" value="Chromosome 6"/>
</dbReference>
<dbReference type="InterPro" id="IPR037848">
    <property type="entry name" value="GEM-like"/>
</dbReference>
<evidence type="ECO:0000313" key="4">
    <source>
        <dbReference type="Proteomes" id="UP000029981"/>
    </source>
</evidence>
<dbReference type="Pfam" id="PF02893">
    <property type="entry name" value="GRAM"/>
    <property type="match status" value="1"/>
</dbReference>
<reference evidence="3 4" key="3">
    <citation type="journal article" date="2010" name="BMC Genomics">
        <title>Transcriptome sequencing and comparative analysis of cucumber flowers with different sex types.</title>
        <authorList>
            <person name="Guo S."/>
            <person name="Zheng Y."/>
            <person name="Joung J.G."/>
            <person name="Liu S."/>
            <person name="Zhang Z."/>
            <person name="Crasta O.R."/>
            <person name="Sobral B.W."/>
            <person name="Xu Y."/>
            <person name="Huang S."/>
            <person name="Fei Z."/>
        </authorList>
    </citation>
    <scope>NUCLEOTIDE SEQUENCE [LARGE SCALE GENOMIC DNA]</scope>
    <source>
        <strain evidence="4">cv. 9930</strain>
    </source>
</reference>
<comment type="similarity">
    <text evidence="1">Belongs to the GEM family.</text>
</comment>
<dbReference type="Gene3D" id="2.30.29.30">
    <property type="entry name" value="Pleckstrin-homology domain (PH domain)/Phosphotyrosine-binding domain (PTB)"/>
    <property type="match status" value="1"/>
</dbReference>
<dbReference type="EMBL" id="CM002927">
    <property type="protein sequence ID" value="KGN48500.1"/>
    <property type="molecule type" value="Genomic_DNA"/>
</dbReference>
<dbReference type="Gramene" id="KGN48500">
    <property type="protein sequence ID" value="KGN48500"/>
    <property type="gene ID" value="Csa_6G490150"/>
</dbReference>
<dbReference type="InterPro" id="IPR008808">
    <property type="entry name" value="Powdery_mildew-R_dom"/>
</dbReference>
<dbReference type="Pfam" id="PF05659">
    <property type="entry name" value="RPW8"/>
    <property type="match status" value="1"/>
</dbReference>
<sequence>MVVEELLVGAALGALLGELLKGVMNLMEKSVHFKPELELLKSQIEFLQPLVDQVDELGEDFKLRYSDQTLKILIRKGKQLIRECNDAAIQNTLSRYFKIQLCYTKDLRRLDAELKRAGSNLRLELYVQQMKKLQALEINYNNDGRYGRILDRAKLIVTSILTHVGYNFTFVTNILDKLFSGESGSNNNKYNIKLPLLFYHDQRLKGKAGVNSLHALLGRAVEHIKDDPKKGRIAGIIEEIIKKWGEGRFEKIFHRTFETTIVAADEKLQIWFACNLSTTRERGENETVAAFGVLFVSSAKLAFWSFKPTPLPHSSNVNTQSLYLKVVIPLEVLKDVEYDGDQKCIRVIAIDDQKFEFMNFRNYNFAKEGIQQIPLAPIWTR</sequence>
<reference evidence="3 4" key="2">
    <citation type="journal article" date="2009" name="PLoS ONE">
        <title>An integrated genetic and cytogenetic map of the cucumber genome.</title>
        <authorList>
            <person name="Ren Y."/>
            <person name="Zhang Z."/>
            <person name="Liu J."/>
            <person name="Staub J.E."/>
            <person name="Han Y."/>
            <person name="Cheng Z."/>
            <person name="Li X."/>
            <person name="Lu J."/>
            <person name="Miao H."/>
            <person name="Kang H."/>
            <person name="Xie B."/>
            <person name="Gu X."/>
            <person name="Wang X."/>
            <person name="Du Y."/>
            <person name="Jin W."/>
            <person name="Huang S."/>
        </authorList>
    </citation>
    <scope>NUCLEOTIDE SEQUENCE [LARGE SCALE GENOMIC DNA]</scope>
    <source>
        <strain evidence="4">cv. 9930</strain>
    </source>
</reference>
<keyword evidence="4" id="KW-1185">Reference proteome</keyword>
<proteinExistence type="inferred from homology"/>
<dbReference type="PROSITE" id="PS51153">
    <property type="entry name" value="RPW8"/>
    <property type="match status" value="1"/>
</dbReference>
<gene>
    <name evidence="3" type="ORF">Csa_6G490150</name>
</gene>
<dbReference type="KEGG" id="csv:101219966"/>
<name>A0A0A0KFQ5_CUCSA</name>
<accession>A0A0A0KFQ5</accession>
<dbReference type="SMART" id="SM00568">
    <property type="entry name" value="GRAM"/>
    <property type="match status" value="1"/>
</dbReference>
<evidence type="ECO:0000313" key="3">
    <source>
        <dbReference type="EMBL" id="KGN48500.1"/>
    </source>
</evidence>
<dbReference type="STRING" id="3659.A0A0A0KFQ5"/>
<evidence type="ECO:0000256" key="1">
    <source>
        <dbReference type="ARBA" id="ARBA00009414"/>
    </source>
</evidence>
<dbReference type="PANTHER" id="PTHR31969">
    <property type="entry name" value="GEM-LIKE PROTEIN 2"/>
    <property type="match status" value="1"/>
</dbReference>
<reference evidence="3 4" key="4">
    <citation type="journal article" date="2011" name="BMC Genomics">
        <title>RNA-Seq improves annotation of protein-coding genes in the cucumber genome.</title>
        <authorList>
            <person name="Li Z."/>
            <person name="Zhang Z."/>
            <person name="Yan P."/>
            <person name="Huang S."/>
            <person name="Fei Z."/>
            <person name="Lin K."/>
        </authorList>
    </citation>
    <scope>NUCLEOTIDE SEQUENCE [LARGE SCALE GENOMIC DNA]</scope>
    <source>
        <strain evidence="4">cv. 9930</strain>
    </source>
</reference>
<dbReference type="InterPro" id="IPR004182">
    <property type="entry name" value="GRAM"/>
</dbReference>
<dbReference type="OrthoDB" id="1742741at2759"/>
<evidence type="ECO:0000259" key="2">
    <source>
        <dbReference type="PROSITE" id="PS51153"/>
    </source>
</evidence>
<reference evidence="3 4" key="1">
    <citation type="journal article" date="2009" name="Nat. Genet.">
        <title>The genome of the cucumber, Cucumis sativus L.</title>
        <authorList>
            <person name="Huang S."/>
            <person name="Li R."/>
            <person name="Zhang Z."/>
            <person name="Li L."/>
            <person name="Gu X."/>
            <person name="Fan W."/>
            <person name="Lucas W.J."/>
            <person name="Wang X."/>
            <person name="Xie B."/>
            <person name="Ni P."/>
            <person name="Ren Y."/>
            <person name="Zhu H."/>
            <person name="Li J."/>
            <person name="Lin K."/>
            <person name="Jin W."/>
            <person name="Fei Z."/>
            <person name="Li G."/>
            <person name="Staub J."/>
            <person name="Kilian A."/>
            <person name="van der Vossen E.A."/>
            <person name="Wu Y."/>
            <person name="Guo J."/>
            <person name="He J."/>
            <person name="Jia Z."/>
            <person name="Ren Y."/>
            <person name="Tian G."/>
            <person name="Lu Y."/>
            <person name="Ruan J."/>
            <person name="Qian W."/>
            <person name="Wang M."/>
            <person name="Huang Q."/>
            <person name="Li B."/>
            <person name="Xuan Z."/>
            <person name="Cao J."/>
            <person name="Asan"/>
            <person name="Wu Z."/>
            <person name="Zhang J."/>
            <person name="Cai Q."/>
            <person name="Bai Y."/>
            <person name="Zhao B."/>
            <person name="Han Y."/>
            <person name="Li Y."/>
            <person name="Li X."/>
            <person name="Wang S."/>
            <person name="Shi Q."/>
            <person name="Liu S."/>
            <person name="Cho W.K."/>
            <person name="Kim J.Y."/>
            <person name="Xu Y."/>
            <person name="Heller-Uszynska K."/>
            <person name="Miao H."/>
            <person name="Cheng Z."/>
            <person name="Zhang S."/>
            <person name="Wu J."/>
            <person name="Yang Y."/>
            <person name="Kang H."/>
            <person name="Li M."/>
            <person name="Liang H."/>
            <person name="Ren X."/>
            <person name="Shi Z."/>
            <person name="Wen M."/>
            <person name="Jian M."/>
            <person name="Yang H."/>
            <person name="Zhang G."/>
            <person name="Yang Z."/>
            <person name="Chen R."/>
            <person name="Liu S."/>
            <person name="Li J."/>
            <person name="Ma L."/>
            <person name="Liu H."/>
            <person name="Zhou Y."/>
            <person name="Zhao J."/>
            <person name="Fang X."/>
            <person name="Li G."/>
            <person name="Fang L."/>
            <person name="Li Y."/>
            <person name="Liu D."/>
            <person name="Zheng H."/>
            <person name="Zhang Y."/>
            <person name="Qin N."/>
            <person name="Li Z."/>
            <person name="Yang G."/>
            <person name="Yang S."/>
            <person name="Bolund L."/>
            <person name="Kristiansen K."/>
            <person name="Zheng H."/>
            <person name="Li S."/>
            <person name="Zhang X."/>
            <person name="Yang H."/>
            <person name="Wang J."/>
            <person name="Sun R."/>
            <person name="Zhang B."/>
            <person name="Jiang S."/>
            <person name="Wang J."/>
            <person name="Du Y."/>
            <person name="Li S."/>
        </authorList>
    </citation>
    <scope>NUCLEOTIDE SEQUENCE [LARGE SCALE GENOMIC DNA]</scope>
    <source>
        <strain evidence="4">cv. 9930</strain>
    </source>
</reference>
<feature type="domain" description="RPW8" evidence="2">
    <location>
        <begin position="1"/>
        <end position="151"/>
    </location>
</feature>
<organism evidence="3 4">
    <name type="scientific">Cucumis sativus</name>
    <name type="common">Cucumber</name>
    <dbReference type="NCBI Taxonomy" id="3659"/>
    <lineage>
        <taxon>Eukaryota</taxon>
        <taxon>Viridiplantae</taxon>
        <taxon>Streptophyta</taxon>
        <taxon>Embryophyta</taxon>
        <taxon>Tracheophyta</taxon>
        <taxon>Spermatophyta</taxon>
        <taxon>Magnoliopsida</taxon>
        <taxon>eudicotyledons</taxon>
        <taxon>Gunneridae</taxon>
        <taxon>Pentapetalae</taxon>
        <taxon>rosids</taxon>
        <taxon>fabids</taxon>
        <taxon>Cucurbitales</taxon>
        <taxon>Cucurbitaceae</taxon>
        <taxon>Benincaseae</taxon>
        <taxon>Cucumis</taxon>
    </lineage>
</organism>
<protein>
    <recommendedName>
        <fullName evidence="2">RPW8 domain-containing protein</fullName>
    </recommendedName>
</protein>
<dbReference type="InterPro" id="IPR011993">
    <property type="entry name" value="PH-like_dom_sf"/>
</dbReference>
<dbReference type="AlphaFoldDB" id="A0A0A0KFQ5"/>